<dbReference type="InterPro" id="IPR027417">
    <property type="entry name" value="P-loop_NTPase"/>
</dbReference>
<dbReference type="SUPFAM" id="SSF52540">
    <property type="entry name" value="P-loop containing nucleoside triphosphate hydrolases"/>
    <property type="match status" value="1"/>
</dbReference>
<accession>A0A8W8LY66</accession>
<evidence type="ECO:0000259" key="3">
    <source>
        <dbReference type="Pfam" id="PF00685"/>
    </source>
</evidence>
<evidence type="ECO:0000256" key="1">
    <source>
        <dbReference type="SAM" id="MobiDB-lite"/>
    </source>
</evidence>
<reference evidence="4" key="1">
    <citation type="submission" date="2022-08" db="UniProtKB">
        <authorList>
            <consortium name="EnsemblMetazoa"/>
        </authorList>
    </citation>
    <scope>IDENTIFICATION</scope>
    <source>
        <strain evidence="4">05x7-T-G4-1.051#20</strain>
    </source>
</reference>
<organism evidence="4 5">
    <name type="scientific">Magallana gigas</name>
    <name type="common">Pacific oyster</name>
    <name type="synonym">Crassostrea gigas</name>
    <dbReference type="NCBI Taxonomy" id="29159"/>
    <lineage>
        <taxon>Eukaryota</taxon>
        <taxon>Metazoa</taxon>
        <taxon>Spiralia</taxon>
        <taxon>Lophotrochozoa</taxon>
        <taxon>Mollusca</taxon>
        <taxon>Bivalvia</taxon>
        <taxon>Autobranchia</taxon>
        <taxon>Pteriomorphia</taxon>
        <taxon>Ostreida</taxon>
        <taxon>Ostreoidea</taxon>
        <taxon>Ostreidae</taxon>
        <taxon>Magallana</taxon>
    </lineage>
</organism>
<feature type="compositionally biased region" description="Basic and acidic residues" evidence="1">
    <location>
        <begin position="539"/>
        <end position="549"/>
    </location>
</feature>
<feature type="compositionally biased region" description="Basic and acidic residues" evidence="1">
    <location>
        <begin position="467"/>
        <end position="489"/>
    </location>
</feature>
<keyword evidence="2" id="KW-1133">Transmembrane helix</keyword>
<feature type="domain" description="Sulfotransferase" evidence="3">
    <location>
        <begin position="157"/>
        <end position="377"/>
    </location>
</feature>
<dbReference type="Pfam" id="PF00685">
    <property type="entry name" value="Sulfotransfer_1"/>
    <property type="match status" value="1"/>
</dbReference>
<dbReference type="AlphaFoldDB" id="A0A8W8LY66"/>
<feature type="region of interest" description="Disordered" evidence="1">
    <location>
        <begin position="441"/>
        <end position="489"/>
    </location>
</feature>
<dbReference type="KEGG" id="crg:105339894"/>
<feature type="compositionally biased region" description="Polar residues" evidence="1">
    <location>
        <begin position="523"/>
        <end position="533"/>
    </location>
</feature>
<feature type="transmembrane region" description="Helical" evidence="2">
    <location>
        <begin position="12"/>
        <end position="31"/>
    </location>
</feature>
<feature type="region of interest" description="Disordered" evidence="1">
    <location>
        <begin position="501"/>
        <end position="549"/>
    </location>
</feature>
<dbReference type="RefSeq" id="XP_019927632.2">
    <property type="nucleotide sequence ID" value="XM_020072073.3"/>
</dbReference>
<keyword evidence="2" id="KW-0472">Membrane</keyword>
<dbReference type="Proteomes" id="UP000005408">
    <property type="component" value="Unassembled WGS sequence"/>
</dbReference>
<dbReference type="GeneID" id="105339894"/>
<proteinExistence type="predicted"/>
<dbReference type="InterPro" id="IPR052654">
    <property type="entry name" value="CS_Sulfotransferase"/>
</dbReference>
<evidence type="ECO:0000313" key="5">
    <source>
        <dbReference type="Proteomes" id="UP000005408"/>
    </source>
</evidence>
<dbReference type="OrthoDB" id="8068875at2759"/>
<dbReference type="Gene3D" id="3.40.50.300">
    <property type="entry name" value="P-loop containing nucleotide triphosphate hydrolases"/>
    <property type="match status" value="1"/>
</dbReference>
<evidence type="ECO:0000256" key="2">
    <source>
        <dbReference type="SAM" id="Phobius"/>
    </source>
</evidence>
<dbReference type="GO" id="GO:0019319">
    <property type="term" value="P:hexose biosynthetic process"/>
    <property type="evidence" value="ECO:0007669"/>
    <property type="project" value="TreeGrafter"/>
</dbReference>
<feature type="compositionally biased region" description="Basic residues" evidence="1">
    <location>
        <begin position="501"/>
        <end position="516"/>
    </location>
</feature>
<keyword evidence="5" id="KW-1185">Reference proteome</keyword>
<dbReference type="GO" id="GO:0050659">
    <property type="term" value="F:N-acetylgalactosamine 4-sulfate 6-O-sulfotransferase activity"/>
    <property type="evidence" value="ECO:0007669"/>
    <property type="project" value="TreeGrafter"/>
</dbReference>
<dbReference type="PANTHER" id="PTHR15723">
    <property type="entry name" value="CARBOHYDRATE SULFOTRANSFERASE 15"/>
    <property type="match status" value="1"/>
</dbReference>
<dbReference type="InterPro" id="IPR000863">
    <property type="entry name" value="Sulfotransferase_dom"/>
</dbReference>
<dbReference type="EnsemblMetazoa" id="G30286.1">
    <property type="protein sequence ID" value="G30286.1:cds"/>
    <property type="gene ID" value="G30286"/>
</dbReference>
<protein>
    <recommendedName>
        <fullName evidence="3">Sulfotransferase domain-containing protein</fullName>
    </recommendedName>
</protein>
<evidence type="ECO:0000313" key="4">
    <source>
        <dbReference type="EnsemblMetazoa" id="G30286.1:cds"/>
    </source>
</evidence>
<feature type="compositionally biased region" description="Polar residues" evidence="1">
    <location>
        <begin position="456"/>
        <end position="466"/>
    </location>
</feature>
<keyword evidence="2" id="KW-0812">Transmembrane</keyword>
<dbReference type="PANTHER" id="PTHR15723:SF0">
    <property type="entry name" value="CARBOHYDRATE SULFOTRANSFERASE 15"/>
    <property type="match status" value="1"/>
</dbReference>
<sequence>MRKVHSFCRWRCLVKVCFFFCVLVSLSPLIYRRVSIFSYNYKQQKRMPNFTCPSTRKTIAEDVLCLERKTFVKNFKNPCWLEKETHGVNSSYKNGVLRCLPYFHLFGVCKSGTTDLFSRLTQHPQILENLGDLHKETTFWSWGRYGKNGHPGHANVKETLYNFTQFFNAEKIGETQLLLEDMTEYSNVITGHADPMDFWDHSDWREIPQNDPTADVPTFITPHLVKHVQPNVKLILMLRQPAERLYSHYYHGKYGDSAKSFHNDVVKEIELLKNCTGNYSYRACLYGRNMTQKHHVPLTASLYYLHLQEWLEVFPLKQIFVFRNEDYQKDMKYTFQRLFQFLEVDTIPTKVFNSTLTIKRKYVTKRKVKEGSMLKETWDILDVFFKDWNKKLALLLNDDRYLWNDTPYMFKPAKKEKENKPEINRLQFSNKTELRTTMIKNTSLTKKDTSKTSLKQVKSNKNQPKASNERKVTAAEKRLSEQHSKDAKRATVKVTKLKTTLHHRQTTLPKPKKKVLKKDGIDQTKTVKTQTSMKKTKEKPRVNKKNGEITLRKAEEGKVKNTIAVLQEKGFLL</sequence>
<name>A0A8W8LY66_MAGGI</name>